<evidence type="ECO:0000259" key="1">
    <source>
        <dbReference type="Pfam" id="PF13592"/>
    </source>
</evidence>
<dbReference type="Proteomes" id="UP000050320">
    <property type="component" value="Unassembled WGS sequence"/>
</dbReference>
<gene>
    <name evidence="2" type="ORF">AOG54_05705</name>
</gene>
<accession>A0A0Q0VKW8</accession>
<dbReference type="OrthoDB" id="195008at2157"/>
<comment type="caution">
    <text evidence="2">The sequence shown here is derived from an EMBL/GenBank/DDBJ whole genome shotgun (WGS) entry which is preliminary data.</text>
</comment>
<keyword evidence="3" id="KW-1185">Reference proteome</keyword>
<name>A0A0Q0VKW8_9ARCH</name>
<dbReference type="EMBL" id="LKBG01000256">
    <property type="protein sequence ID" value="KQB34098.1"/>
    <property type="molecule type" value="Genomic_DNA"/>
</dbReference>
<evidence type="ECO:0000313" key="3">
    <source>
        <dbReference type="Proteomes" id="UP000050320"/>
    </source>
</evidence>
<dbReference type="GeneID" id="84221784"/>
<reference evidence="2 3" key="1">
    <citation type="submission" date="2015-09" db="EMBL/GenBank/DDBJ databases">
        <title>Heavy metals and arsenic resistance mechanisms in polyextremophilic archaea of the family Ferroplasmaceae.</title>
        <authorList>
            <person name="Bulaev A.G."/>
            <person name="Kanygina A.V."/>
        </authorList>
    </citation>
    <scope>NUCLEOTIDE SEQUENCE [LARGE SCALE GENOMIC DNA]</scope>
    <source>
        <strain evidence="2 3">VT</strain>
    </source>
</reference>
<dbReference type="RefSeq" id="WP_048100795.1">
    <property type="nucleotide sequence ID" value="NZ_LKBG01000256.1"/>
</dbReference>
<organism evidence="2 3">
    <name type="scientific">Acidiplasma aeolicum</name>
    <dbReference type="NCBI Taxonomy" id="507754"/>
    <lineage>
        <taxon>Archaea</taxon>
        <taxon>Methanobacteriati</taxon>
        <taxon>Thermoplasmatota</taxon>
        <taxon>Thermoplasmata</taxon>
        <taxon>Thermoplasmatales</taxon>
        <taxon>Ferroplasmaceae</taxon>
        <taxon>Acidiplasma</taxon>
    </lineage>
</organism>
<protein>
    <submittedName>
        <fullName evidence="2">Transposase</fullName>
    </submittedName>
</protein>
<dbReference type="Pfam" id="PF13592">
    <property type="entry name" value="HTH_33"/>
    <property type="match status" value="1"/>
</dbReference>
<evidence type="ECO:0000313" key="2">
    <source>
        <dbReference type="EMBL" id="KQB34098.1"/>
    </source>
</evidence>
<proteinExistence type="predicted"/>
<sequence>METIEKESMKVIDPETKKVVVLRTYMGRPPKLSKKDMETLRHCIENQKICNVKEVQEYIKEKFNVSYSSKEVREILKKFNLNYYPLLRKYTYESYYNEMINRKFEF</sequence>
<dbReference type="AlphaFoldDB" id="A0A0Q0VKW8"/>
<dbReference type="InterPro" id="IPR025959">
    <property type="entry name" value="Winged_HTH_dom"/>
</dbReference>
<feature type="domain" description="Winged helix-turn helix" evidence="1">
    <location>
        <begin position="50"/>
        <end position="81"/>
    </location>
</feature>